<dbReference type="InterPro" id="IPR000067">
    <property type="entry name" value="FlgMring_FliF"/>
</dbReference>
<feature type="compositionally biased region" description="Polar residues" evidence="10">
    <location>
        <begin position="312"/>
        <end position="322"/>
    </location>
</feature>
<evidence type="ECO:0000256" key="10">
    <source>
        <dbReference type="SAM" id="MobiDB-lite"/>
    </source>
</evidence>
<dbReference type="PANTHER" id="PTHR30046">
    <property type="entry name" value="FLAGELLAR M-RING PROTEIN"/>
    <property type="match status" value="1"/>
</dbReference>
<reference evidence="14" key="2">
    <citation type="submission" date="2020-09" db="EMBL/GenBank/DDBJ databases">
        <authorList>
            <person name="Sun Q."/>
            <person name="Sedlacek I."/>
        </authorList>
    </citation>
    <scope>NUCLEOTIDE SEQUENCE</scope>
    <source>
        <strain evidence="14">CCM 7684</strain>
    </source>
</reference>
<feature type="domain" description="Flagellar M-ring C-terminal" evidence="13">
    <location>
        <begin position="244"/>
        <end position="406"/>
    </location>
</feature>
<feature type="region of interest" description="Disordered" evidence="10">
    <location>
        <begin position="466"/>
        <end position="502"/>
    </location>
</feature>
<evidence type="ECO:0000256" key="6">
    <source>
        <dbReference type="ARBA" id="ARBA00022989"/>
    </source>
</evidence>
<feature type="transmembrane region" description="Helical" evidence="11">
    <location>
        <begin position="16"/>
        <end position="35"/>
    </location>
</feature>
<dbReference type="GO" id="GO:0071973">
    <property type="term" value="P:bacterial-type flagellum-dependent cell motility"/>
    <property type="evidence" value="ECO:0007669"/>
    <property type="project" value="InterPro"/>
</dbReference>
<evidence type="ECO:0000256" key="11">
    <source>
        <dbReference type="SAM" id="Phobius"/>
    </source>
</evidence>
<dbReference type="Pfam" id="PF01514">
    <property type="entry name" value="YscJ_FliF"/>
    <property type="match status" value="1"/>
</dbReference>
<evidence type="ECO:0000256" key="1">
    <source>
        <dbReference type="ARBA" id="ARBA00004117"/>
    </source>
</evidence>
<evidence type="ECO:0000256" key="4">
    <source>
        <dbReference type="ARBA" id="ARBA00022475"/>
    </source>
</evidence>
<dbReference type="InterPro" id="IPR013556">
    <property type="entry name" value="Flag_M-ring_C"/>
</dbReference>
<comment type="similarity">
    <text evidence="3 9">Belongs to the FliF family.</text>
</comment>
<keyword evidence="8 9" id="KW-0975">Bacterial flagellum</keyword>
<keyword evidence="14" id="KW-0282">Flagellum</keyword>
<dbReference type="InterPro" id="IPR045851">
    <property type="entry name" value="AMP-bd_C_sf"/>
</dbReference>
<evidence type="ECO:0000256" key="3">
    <source>
        <dbReference type="ARBA" id="ARBA00007971"/>
    </source>
</evidence>
<keyword evidence="14" id="KW-0969">Cilium</keyword>
<dbReference type="GO" id="GO:0003774">
    <property type="term" value="F:cytoskeletal motor activity"/>
    <property type="evidence" value="ECO:0007669"/>
    <property type="project" value="InterPro"/>
</dbReference>
<organism evidence="14 15">
    <name type="scientific">Agaricicola taiwanensis</name>
    <dbReference type="NCBI Taxonomy" id="591372"/>
    <lineage>
        <taxon>Bacteria</taxon>
        <taxon>Pseudomonadati</taxon>
        <taxon>Pseudomonadota</taxon>
        <taxon>Alphaproteobacteria</taxon>
        <taxon>Rhodobacterales</taxon>
        <taxon>Paracoccaceae</taxon>
        <taxon>Agaricicola</taxon>
    </lineage>
</organism>
<keyword evidence="5 11" id="KW-0812">Transmembrane</keyword>
<dbReference type="GO" id="GO:0005886">
    <property type="term" value="C:plasma membrane"/>
    <property type="evidence" value="ECO:0007669"/>
    <property type="project" value="UniProtKB-SubCell"/>
</dbReference>
<dbReference type="InterPro" id="IPR043427">
    <property type="entry name" value="YscJ/FliF"/>
</dbReference>
<comment type="function">
    <text evidence="9">The M ring may be actively involved in energy transduction.</text>
</comment>
<keyword evidence="14" id="KW-0966">Cell projection</keyword>
<feature type="domain" description="Flagellar M-ring N-terminal" evidence="12">
    <location>
        <begin position="38"/>
        <end position="211"/>
    </location>
</feature>
<dbReference type="NCBIfam" id="TIGR00206">
    <property type="entry name" value="fliF"/>
    <property type="match status" value="1"/>
</dbReference>
<gene>
    <name evidence="14" type="primary">fliF</name>
    <name evidence="14" type="ORF">GCM10007276_16280</name>
</gene>
<keyword evidence="15" id="KW-1185">Reference proteome</keyword>
<feature type="compositionally biased region" description="Low complexity" evidence="10">
    <location>
        <begin position="481"/>
        <end position="495"/>
    </location>
</feature>
<evidence type="ECO:0000256" key="2">
    <source>
        <dbReference type="ARBA" id="ARBA00004651"/>
    </source>
</evidence>
<evidence type="ECO:0000256" key="9">
    <source>
        <dbReference type="PIRNR" id="PIRNR004862"/>
    </source>
</evidence>
<dbReference type="Proteomes" id="UP000602745">
    <property type="component" value="Unassembled WGS sequence"/>
</dbReference>
<dbReference type="PANTHER" id="PTHR30046:SF0">
    <property type="entry name" value="FLAGELLAR M-RING PROTEIN"/>
    <property type="match status" value="1"/>
</dbReference>
<evidence type="ECO:0000256" key="8">
    <source>
        <dbReference type="ARBA" id="ARBA00023143"/>
    </source>
</evidence>
<feature type="compositionally biased region" description="Basic and acidic residues" evidence="10">
    <location>
        <begin position="275"/>
        <end position="289"/>
    </location>
</feature>
<name>A0A8J2VU93_9RHOB</name>
<comment type="subcellular location">
    <subcellularLocation>
        <location evidence="1 9">Bacterial flagellum basal body</location>
    </subcellularLocation>
    <subcellularLocation>
        <location evidence="2">Cell membrane</location>
        <topology evidence="2">Multi-pass membrane protein</topology>
    </subcellularLocation>
</comment>
<evidence type="ECO:0000256" key="7">
    <source>
        <dbReference type="ARBA" id="ARBA00023136"/>
    </source>
</evidence>
<evidence type="ECO:0000313" key="15">
    <source>
        <dbReference type="Proteomes" id="UP000602745"/>
    </source>
</evidence>
<dbReference type="AlphaFoldDB" id="A0A8J2VU93"/>
<feature type="region of interest" description="Disordered" evidence="10">
    <location>
        <begin position="266"/>
        <end position="342"/>
    </location>
</feature>
<keyword evidence="7 11" id="KW-0472">Membrane</keyword>
<dbReference type="PIRSF" id="PIRSF004862">
    <property type="entry name" value="FliF"/>
    <property type="match status" value="1"/>
</dbReference>
<dbReference type="Gene3D" id="3.30.300.30">
    <property type="match status" value="1"/>
</dbReference>
<feature type="compositionally biased region" description="Polar residues" evidence="10">
    <location>
        <begin position="331"/>
        <end position="342"/>
    </location>
</feature>
<dbReference type="RefSeq" id="WP_188409264.1">
    <property type="nucleotide sequence ID" value="NZ_BMCP01000002.1"/>
</dbReference>
<evidence type="ECO:0000256" key="5">
    <source>
        <dbReference type="ARBA" id="ARBA00022692"/>
    </source>
</evidence>
<accession>A0A8J2VU93</accession>
<keyword evidence="6 11" id="KW-1133">Transmembrane helix</keyword>
<proteinExistence type="inferred from homology"/>
<keyword evidence="4" id="KW-1003">Cell membrane</keyword>
<protein>
    <recommendedName>
        <fullName evidence="9">Flagellar M-ring protein</fullName>
    </recommendedName>
</protein>
<dbReference type="Pfam" id="PF08345">
    <property type="entry name" value="YscJ_FliF_C"/>
    <property type="match status" value="1"/>
</dbReference>
<comment type="caution">
    <text evidence="14">The sequence shown here is derived from an EMBL/GenBank/DDBJ whole genome shotgun (WGS) entry which is preliminary data.</text>
</comment>
<evidence type="ECO:0000259" key="12">
    <source>
        <dbReference type="Pfam" id="PF01514"/>
    </source>
</evidence>
<evidence type="ECO:0000313" key="14">
    <source>
        <dbReference type="EMBL" id="GGE39713.1"/>
    </source>
</evidence>
<dbReference type="EMBL" id="BMCP01000002">
    <property type="protein sequence ID" value="GGE39713.1"/>
    <property type="molecule type" value="Genomic_DNA"/>
</dbReference>
<evidence type="ECO:0000259" key="13">
    <source>
        <dbReference type="Pfam" id="PF08345"/>
    </source>
</evidence>
<dbReference type="PRINTS" id="PR01009">
    <property type="entry name" value="FLGMRINGFLIF"/>
</dbReference>
<reference evidence="14" key="1">
    <citation type="journal article" date="2014" name="Int. J. Syst. Evol. Microbiol.">
        <title>Complete genome sequence of Corynebacterium casei LMG S-19264T (=DSM 44701T), isolated from a smear-ripened cheese.</title>
        <authorList>
            <consortium name="US DOE Joint Genome Institute (JGI-PGF)"/>
            <person name="Walter F."/>
            <person name="Albersmeier A."/>
            <person name="Kalinowski J."/>
            <person name="Ruckert C."/>
        </authorList>
    </citation>
    <scope>NUCLEOTIDE SEQUENCE</scope>
    <source>
        <strain evidence="14">CCM 7684</strain>
    </source>
</reference>
<sequence length="547" mass="59245">MGGFVNFFRTLGTARLMAMAVVTLALVGFFAFVTLRLTTPTMAPLFTDLTIKDSAAVTRELDAQGIVYETRLDGATIMVPREDIARARMRLAESGLPAGGNVGYEIFDKGDSLSATSFLQNVNKLRAMEGELARSISSLNRVSAARVHLVMPDRPLFRRDAPEPSASIVLRVQGELGAEQIRAVRHLVASAVPGLKTERISIVDESGRLLASGDGQTDPLMNGSTDERVVAVETRLKRQIEGILESVVGPGRGRAEVRAELDLSRVTQTSDNFDPESRVARSTQTREETNQSLEQNEGVTVANELPNADATGPNQPANQENSTKTEEVTNYEISRTTRTQVQEPGSVKRISVAVLVDGIYGTGPEGAVTYTPRTQEELDRIASLVRSAMGYDQQRGDQLEVVNLRFAEGPSNDLTIEPQSQWPFGLTTDNIIRAAETLVLLLVCLIVIFAVVRPLMRRMFAPTELPKPEGQSYLPSPLPMAGAGEAPTAAADEGALSAPPSNASRMVEMAQVNGKVRAQTLEQVGKLAEENPQETVAIIRQWLSEPA</sequence>
<dbReference type="GO" id="GO:0009431">
    <property type="term" value="C:bacterial-type flagellum basal body, MS ring"/>
    <property type="evidence" value="ECO:0007669"/>
    <property type="project" value="InterPro"/>
</dbReference>
<dbReference type="InterPro" id="IPR006182">
    <property type="entry name" value="FliF_N_dom"/>
</dbReference>
<feature type="transmembrane region" description="Helical" evidence="11">
    <location>
        <begin position="431"/>
        <end position="452"/>
    </location>
</feature>